<dbReference type="SMART" id="SM00488">
    <property type="entry name" value="DEXDc2"/>
    <property type="match status" value="1"/>
</dbReference>
<dbReference type="CDD" id="cd18788">
    <property type="entry name" value="SF2_C_XPD"/>
    <property type="match status" value="1"/>
</dbReference>
<dbReference type="AlphaFoldDB" id="A0A1E4S246"/>
<keyword evidence="7" id="KW-0547">Nucleotide-binding</keyword>
<dbReference type="GO" id="GO:0005524">
    <property type="term" value="F:ATP binding"/>
    <property type="evidence" value="ECO:0007669"/>
    <property type="project" value="UniProtKB-KW"/>
</dbReference>
<dbReference type="PANTHER" id="PTHR11472:SF41">
    <property type="entry name" value="ATP-DEPENDENT DNA HELICASE DDX11-RELATED"/>
    <property type="match status" value="1"/>
</dbReference>
<keyword evidence="16" id="KW-0131">Cell cycle</keyword>
<dbReference type="RefSeq" id="XP_020070616.1">
    <property type="nucleotide sequence ID" value="XM_020214992.1"/>
</dbReference>
<keyword evidence="9 24" id="KW-0347">Helicase</keyword>
<evidence type="ECO:0000256" key="19">
    <source>
        <dbReference type="ARBA" id="ARBA00044998"/>
    </source>
</evidence>
<evidence type="ECO:0000256" key="6">
    <source>
        <dbReference type="ARBA" id="ARBA00022723"/>
    </source>
</evidence>
<reference evidence="24 25" key="1">
    <citation type="journal article" date="2016" name="Proc. Natl. Acad. Sci. U.S.A.">
        <title>Comparative genomics of biotechnologically important yeasts.</title>
        <authorList>
            <person name="Riley R."/>
            <person name="Haridas S."/>
            <person name="Wolfe K.H."/>
            <person name="Lopes M.R."/>
            <person name="Hittinger C.T."/>
            <person name="Goeker M."/>
            <person name="Salamov A.A."/>
            <person name="Wisecaver J.H."/>
            <person name="Long T.M."/>
            <person name="Calvey C.H."/>
            <person name="Aerts A.L."/>
            <person name="Barry K.W."/>
            <person name="Choi C."/>
            <person name="Clum A."/>
            <person name="Coughlan A.Y."/>
            <person name="Deshpande S."/>
            <person name="Douglass A.P."/>
            <person name="Hanson S.J."/>
            <person name="Klenk H.-P."/>
            <person name="LaButti K.M."/>
            <person name="Lapidus A."/>
            <person name="Lindquist E.A."/>
            <person name="Lipzen A.M."/>
            <person name="Meier-Kolthoff J.P."/>
            <person name="Ohm R.A."/>
            <person name="Otillar R.P."/>
            <person name="Pangilinan J.L."/>
            <person name="Peng Y."/>
            <person name="Rokas A."/>
            <person name="Rosa C.A."/>
            <person name="Scheuner C."/>
            <person name="Sibirny A.A."/>
            <person name="Slot J.C."/>
            <person name="Stielow J.B."/>
            <person name="Sun H."/>
            <person name="Kurtzman C.P."/>
            <person name="Blackwell M."/>
            <person name="Grigoriev I.V."/>
            <person name="Jeffries T.W."/>
        </authorList>
    </citation>
    <scope>NUCLEOTIDE SEQUENCE [LARGE SCALE GENOMIC DNA]</scope>
    <source>
        <strain evidence="25">ATCC 18201 / CBS 1600 / BCRC 20928 / JCM 3617 / NBRC 0987 / NRRL Y-1542</strain>
    </source>
</reference>
<evidence type="ECO:0000256" key="14">
    <source>
        <dbReference type="ARBA" id="ARBA00023235"/>
    </source>
</evidence>
<evidence type="ECO:0000256" key="15">
    <source>
        <dbReference type="ARBA" id="ARBA00023242"/>
    </source>
</evidence>
<evidence type="ECO:0000256" key="17">
    <source>
        <dbReference type="ARBA" id="ARBA00029709"/>
    </source>
</evidence>
<evidence type="ECO:0000256" key="3">
    <source>
        <dbReference type="ARBA" id="ARBA00008435"/>
    </source>
</evidence>
<dbReference type="EC" id="5.6.2.3" evidence="18"/>
<evidence type="ECO:0000256" key="16">
    <source>
        <dbReference type="ARBA" id="ARBA00023306"/>
    </source>
</evidence>
<dbReference type="InterPro" id="IPR006554">
    <property type="entry name" value="Helicase-like_DEXD_c2"/>
</dbReference>
<dbReference type="GO" id="GO:0006139">
    <property type="term" value="P:nucleobase-containing compound metabolic process"/>
    <property type="evidence" value="ECO:0007669"/>
    <property type="project" value="InterPro"/>
</dbReference>
<evidence type="ECO:0000256" key="13">
    <source>
        <dbReference type="ARBA" id="ARBA00023125"/>
    </source>
</evidence>
<dbReference type="PROSITE" id="PS51193">
    <property type="entry name" value="HELICASE_ATP_BIND_2"/>
    <property type="match status" value="1"/>
</dbReference>
<comment type="catalytic activity">
    <reaction evidence="22">
        <text>ATP + H2O = ADP + phosphate + H(+)</text>
        <dbReference type="Rhea" id="RHEA:13065"/>
        <dbReference type="ChEBI" id="CHEBI:15377"/>
        <dbReference type="ChEBI" id="CHEBI:15378"/>
        <dbReference type="ChEBI" id="CHEBI:30616"/>
        <dbReference type="ChEBI" id="CHEBI:43474"/>
        <dbReference type="ChEBI" id="CHEBI:456216"/>
        <dbReference type="EC" id="5.6.2.3"/>
    </reaction>
</comment>
<keyword evidence="15" id="KW-0539">Nucleus</keyword>
<dbReference type="GO" id="GO:0016818">
    <property type="term" value="F:hydrolase activity, acting on acid anhydrides, in phosphorus-containing anhydrides"/>
    <property type="evidence" value="ECO:0007669"/>
    <property type="project" value="InterPro"/>
</dbReference>
<accession>A0A1E4S246</accession>
<evidence type="ECO:0000313" key="25">
    <source>
        <dbReference type="Proteomes" id="UP000094389"/>
    </source>
</evidence>
<evidence type="ECO:0000256" key="4">
    <source>
        <dbReference type="ARBA" id="ARBA00016387"/>
    </source>
</evidence>
<evidence type="ECO:0000256" key="11">
    <source>
        <dbReference type="ARBA" id="ARBA00023004"/>
    </source>
</evidence>
<evidence type="ECO:0000256" key="5">
    <source>
        <dbReference type="ARBA" id="ARBA00017386"/>
    </source>
</evidence>
<keyword evidence="14" id="KW-0413">Isomerase</keyword>
<dbReference type="InterPro" id="IPR027417">
    <property type="entry name" value="P-loop_NTPase"/>
</dbReference>
<dbReference type="FunFam" id="3.40.50.300:FF:001372">
    <property type="entry name" value="ATP-dependent DNA helicase chl1"/>
    <property type="match status" value="1"/>
</dbReference>
<evidence type="ECO:0000256" key="9">
    <source>
        <dbReference type="ARBA" id="ARBA00022806"/>
    </source>
</evidence>
<dbReference type="GO" id="GO:0034085">
    <property type="term" value="P:establishment of sister chromatid cohesion"/>
    <property type="evidence" value="ECO:0007669"/>
    <property type="project" value="TreeGrafter"/>
</dbReference>
<dbReference type="SMART" id="SM00491">
    <property type="entry name" value="HELICc2"/>
    <property type="match status" value="1"/>
</dbReference>
<dbReference type="PANTHER" id="PTHR11472">
    <property type="entry name" value="DNA REPAIR DEAD HELICASE RAD3/XP-D SUBFAMILY MEMBER"/>
    <property type="match status" value="1"/>
</dbReference>
<comment type="cofactor">
    <cofactor evidence="1">
        <name>[4Fe-4S] cluster</name>
        <dbReference type="ChEBI" id="CHEBI:49883"/>
    </cofactor>
</comment>
<keyword evidence="25" id="KW-1185">Reference proteome</keyword>
<keyword evidence="12" id="KW-0411">Iron-sulfur</keyword>
<dbReference type="InterPro" id="IPR013020">
    <property type="entry name" value="Rad3/Chl1-like"/>
</dbReference>
<evidence type="ECO:0000256" key="20">
    <source>
        <dbReference type="ARBA" id="ARBA00045008"/>
    </source>
</evidence>
<evidence type="ECO:0000256" key="7">
    <source>
        <dbReference type="ARBA" id="ARBA00022741"/>
    </source>
</evidence>
<sequence length="781" mass="89375">MESLYDVLENGYKIGIFESPTGTGKTLSLICATMTWLREQKAKGDDSVVDDDSDDDPDWVKESFFKMTNTKRHDAGVAYEKHLDELHKSSRPKVLKEHTFPNRKKLKSVTVELDKEQDDQFLLDDYHSDDESSAVTQLDRNSELALEIKSLMKKINGVKRDDGDLLDQATKIIFSSRTHSQLNQFSSQLSLPNFPSTYPDHSERLKYLPLGSRKQLCINDEVSKIKDITLLNETCLELHKPDATKKCPFYPSSKNEDLQELSFEFRDSLFAEVHDIEDLPQIGEKLHICPYYSVRKGIGYSEVMTLPYQLLLSKNSRDALGISVKGAIVVIDEAHNLLDTITSMNSVSVMVQEFELCVESLKKYLSRFTRRLNGGNRINLMKLIKIMNLILKSVNSTEKITPGKPIVVTDMLQGTTGDLLNIHKLDKYFTVSKLPYKLESYMSKEDRHRTPILFKIVEFLKAMSNPSREGKFFYDVKANGVSLNYMLLDPSDAFKDIVLESKCVILAGGTMEPTEDYYNYLFPYIDTQRIKKFTCGHIIPKENLEVFLVEGSEGYDFEFSFEKRNDTKMIVELGKSILGLIEKIPAGVVVFLPSYKYLSQVIETWKKSGIYDSIDNLKKVYTESSSTNVLDDYSTTISSGKGALLLSVVGGRLSEGINFSDNLARAVMLIGLPYPNAFSGEIISKRKFIEDQVMERTNDKRQAMEATRDFYENICMRAVNQSVGRSIRHRHDYATIYLFDKRYRKTSIQNKLSDWIKQRVSHQMSLKEIIRATDSFFRNKK</sequence>
<evidence type="ECO:0000256" key="21">
    <source>
        <dbReference type="ARBA" id="ARBA00045702"/>
    </source>
</evidence>
<organism evidence="24 25">
    <name type="scientific">Cyberlindnera jadinii (strain ATCC 18201 / CBS 1600 / BCRC 20928 / JCM 3617 / NBRC 0987 / NRRL Y-1542)</name>
    <name type="common">Torula yeast</name>
    <name type="synonym">Candida utilis</name>
    <dbReference type="NCBI Taxonomy" id="983966"/>
    <lineage>
        <taxon>Eukaryota</taxon>
        <taxon>Fungi</taxon>
        <taxon>Dikarya</taxon>
        <taxon>Ascomycota</taxon>
        <taxon>Saccharomycotina</taxon>
        <taxon>Saccharomycetes</taxon>
        <taxon>Phaffomycetales</taxon>
        <taxon>Phaffomycetaceae</taxon>
        <taxon>Cyberlindnera</taxon>
    </lineage>
</organism>
<keyword evidence="11" id="KW-0408">Iron</keyword>
<name>A0A1E4S246_CYBJN</name>
<dbReference type="Pfam" id="PF13307">
    <property type="entry name" value="Helicase_C_2"/>
    <property type="match status" value="1"/>
</dbReference>
<feature type="domain" description="Helicase ATP-binding" evidence="23">
    <location>
        <begin position="1"/>
        <end position="393"/>
    </location>
</feature>
<evidence type="ECO:0000256" key="8">
    <source>
        <dbReference type="ARBA" id="ARBA00022801"/>
    </source>
</evidence>
<protein>
    <recommendedName>
        <fullName evidence="5">ATP-dependent DNA helicase CHL1</fullName>
        <ecNumber evidence="18">5.6.2.3</ecNumber>
    </recommendedName>
    <alternativeName>
        <fullName evidence="4">ATP-dependent DNA helicase chl1</fullName>
    </alternativeName>
    <alternativeName>
        <fullName evidence="17">Chromosome loss protein 1</fullName>
    </alternativeName>
    <alternativeName>
        <fullName evidence="19 20">DNA 5'-3' helicase CHL1</fullName>
    </alternativeName>
</protein>
<dbReference type="InterPro" id="IPR014013">
    <property type="entry name" value="Helic_SF1/SF2_ATP-bd_DinG/Rad3"/>
</dbReference>
<comment type="subcellular location">
    <subcellularLocation>
        <location evidence="2">Nucleus</location>
    </subcellularLocation>
</comment>
<comment type="function">
    <text evidence="21">ATP-dependent DNA helicase important for chromosome transmission and normal cell cycle progression in G(2)/M. May have a role in changing DNA topology to allow the loading of proteins involved in maintaining sister chromatid cohesion in the vicinity of the centromeres. Has a specific role in chromosome segregation during meiosis II.</text>
</comment>
<proteinExistence type="inferred from homology"/>
<dbReference type="InterPro" id="IPR006555">
    <property type="entry name" value="ATP-dep_Helicase_C"/>
</dbReference>
<comment type="similarity">
    <text evidence="3">Belongs to the DEAD box helicase family. DEAH subfamily. DDX11/CHL1 sub-subfamily.</text>
</comment>
<dbReference type="NCBIfam" id="TIGR00604">
    <property type="entry name" value="rad3"/>
    <property type="match status" value="1"/>
</dbReference>
<keyword evidence="8" id="KW-0378">Hydrolase</keyword>
<dbReference type="Proteomes" id="UP000094389">
    <property type="component" value="Unassembled WGS sequence"/>
</dbReference>
<dbReference type="OrthoDB" id="267079at2759"/>
<dbReference type="OMA" id="QTHQFRD"/>
<dbReference type="GO" id="GO:0003677">
    <property type="term" value="F:DNA binding"/>
    <property type="evidence" value="ECO:0007669"/>
    <property type="project" value="UniProtKB-KW"/>
</dbReference>
<evidence type="ECO:0000313" key="24">
    <source>
        <dbReference type="EMBL" id="ODV73577.1"/>
    </source>
</evidence>
<gene>
    <name evidence="24" type="ORF">CYBJADRAFT_167607</name>
</gene>
<evidence type="ECO:0000256" key="10">
    <source>
        <dbReference type="ARBA" id="ARBA00022840"/>
    </source>
</evidence>
<keyword evidence="10" id="KW-0067">ATP-binding</keyword>
<dbReference type="GO" id="GO:0046872">
    <property type="term" value="F:metal ion binding"/>
    <property type="evidence" value="ECO:0007669"/>
    <property type="project" value="UniProtKB-KW"/>
</dbReference>
<evidence type="ECO:0000259" key="23">
    <source>
        <dbReference type="PROSITE" id="PS51193"/>
    </source>
</evidence>
<dbReference type="GO" id="GO:0043139">
    <property type="term" value="F:5'-3' DNA helicase activity"/>
    <property type="evidence" value="ECO:0007669"/>
    <property type="project" value="UniProtKB-EC"/>
</dbReference>
<dbReference type="Pfam" id="PF06733">
    <property type="entry name" value="DEAD_2"/>
    <property type="match status" value="1"/>
</dbReference>
<dbReference type="Gene3D" id="3.40.50.300">
    <property type="entry name" value="P-loop containing nucleotide triphosphate hydrolases"/>
    <property type="match status" value="3"/>
</dbReference>
<keyword evidence="6" id="KW-0479">Metal-binding</keyword>
<evidence type="ECO:0000256" key="1">
    <source>
        <dbReference type="ARBA" id="ARBA00001966"/>
    </source>
</evidence>
<keyword evidence="13" id="KW-0238">DNA-binding</keyword>
<evidence type="ECO:0000256" key="22">
    <source>
        <dbReference type="ARBA" id="ARBA00048954"/>
    </source>
</evidence>
<evidence type="ECO:0000256" key="18">
    <source>
        <dbReference type="ARBA" id="ARBA00044969"/>
    </source>
</evidence>
<dbReference type="GeneID" id="30989388"/>
<dbReference type="EMBL" id="KV453930">
    <property type="protein sequence ID" value="ODV73577.1"/>
    <property type="molecule type" value="Genomic_DNA"/>
</dbReference>
<dbReference type="GO" id="GO:0051536">
    <property type="term" value="F:iron-sulfur cluster binding"/>
    <property type="evidence" value="ECO:0007669"/>
    <property type="project" value="UniProtKB-KW"/>
</dbReference>
<evidence type="ECO:0000256" key="12">
    <source>
        <dbReference type="ARBA" id="ARBA00023014"/>
    </source>
</evidence>
<dbReference type="GO" id="GO:0005634">
    <property type="term" value="C:nucleus"/>
    <property type="evidence" value="ECO:0007669"/>
    <property type="project" value="UniProtKB-SubCell"/>
</dbReference>
<dbReference type="InterPro" id="IPR045028">
    <property type="entry name" value="DinG/Rad3-like"/>
</dbReference>
<evidence type="ECO:0000256" key="2">
    <source>
        <dbReference type="ARBA" id="ARBA00004123"/>
    </source>
</evidence>
<dbReference type="STRING" id="983966.A0A1E4S246"/>
<dbReference type="InterPro" id="IPR010614">
    <property type="entry name" value="RAD3-like_helicase_DEAD"/>
</dbReference>